<dbReference type="InterPro" id="IPR051819">
    <property type="entry name" value="PTS_sugar-specific_EIIB"/>
</dbReference>
<keyword evidence="2" id="KW-0597">Phosphoprotein</keyword>
<accession>A0A1T5K722</accession>
<dbReference type="Gene3D" id="3.40.50.2300">
    <property type="match status" value="1"/>
</dbReference>
<name>A0A1T5K722_9MICO</name>
<organism evidence="9 10">
    <name type="scientific">Okibacterium fritillariae</name>
    <dbReference type="NCBI Taxonomy" id="123320"/>
    <lineage>
        <taxon>Bacteria</taxon>
        <taxon>Bacillati</taxon>
        <taxon>Actinomycetota</taxon>
        <taxon>Actinomycetes</taxon>
        <taxon>Micrococcales</taxon>
        <taxon>Microbacteriaceae</taxon>
        <taxon>Okibacterium</taxon>
    </lineage>
</organism>
<reference evidence="9 10" key="1">
    <citation type="submission" date="2017-02" db="EMBL/GenBank/DDBJ databases">
        <authorList>
            <person name="Peterson S.W."/>
        </authorList>
    </citation>
    <scope>NUCLEOTIDE SEQUENCE [LARGE SCALE GENOMIC DNA]</scope>
    <source>
        <strain evidence="9 10">VKM Ac-2059</strain>
    </source>
</reference>
<proteinExistence type="predicted"/>
<evidence type="ECO:0000256" key="4">
    <source>
        <dbReference type="ARBA" id="ARBA00022679"/>
    </source>
</evidence>
<dbReference type="SUPFAM" id="SSF52794">
    <property type="entry name" value="PTS system IIB component-like"/>
    <property type="match status" value="1"/>
</dbReference>
<dbReference type="OrthoDB" id="9808134at2"/>
<evidence type="ECO:0000256" key="1">
    <source>
        <dbReference type="ARBA" id="ARBA00022448"/>
    </source>
</evidence>
<evidence type="ECO:0000256" key="6">
    <source>
        <dbReference type="ARBA" id="ARBA00022777"/>
    </source>
</evidence>
<feature type="modified residue" description="Phosphocysteine; by EIIA" evidence="7">
    <location>
        <position position="7"/>
    </location>
</feature>
<dbReference type="STRING" id="123320.SAMN06309945_1970"/>
<dbReference type="AlphaFoldDB" id="A0A1T5K722"/>
<evidence type="ECO:0000256" key="7">
    <source>
        <dbReference type="PROSITE-ProRule" id="PRU00423"/>
    </source>
</evidence>
<evidence type="ECO:0000256" key="5">
    <source>
        <dbReference type="ARBA" id="ARBA00022683"/>
    </source>
</evidence>
<gene>
    <name evidence="9" type="ORF">SAMN06309945_1970</name>
</gene>
<evidence type="ECO:0000313" key="9">
    <source>
        <dbReference type="EMBL" id="SKC59497.1"/>
    </source>
</evidence>
<dbReference type="InterPro" id="IPR013012">
    <property type="entry name" value="PTS_EIIB_3"/>
</dbReference>
<dbReference type="GO" id="GO:0009401">
    <property type="term" value="P:phosphoenolpyruvate-dependent sugar phosphotransferase system"/>
    <property type="evidence" value="ECO:0007669"/>
    <property type="project" value="UniProtKB-KW"/>
</dbReference>
<dbReference type="InterPro" id="IPR036095">
    <property type="entry name" value="PTS_EIIB-like_sf"/>
</dbReference>
<evidence type="ECO:0000259" key="8">
    <source>
        <dbReference type="PROSITE" id="PS51100"/>
    </source>
</evidence>
<dbReference type="Proteomes" id="UP000190857">
    <property type="component" value="Unassembled WGS sequence"/>
</dbReference>
<dbReference type="PROSITE" id="PS51100">
    <property type="entry name" value="PTS_EIIB_TYPE_3"/>
    <property type="match status" value="1"/>
</dbReference>
<dbReference type="PANTHER" id="PTHR34581:SF2">
    <property type="entry name" value="PTS SYSTEM N,N'-DIACETYLCHITOBIOSE-SPECIFIC EIIB COMPONENT"/>
    <property type="match status" value="1"/>
</dbReference>
<evidence type="ECO:0000256" key="2">
    <source>
        <dbReference type="ARBA" id="ARBA00022553"/>
    </source>
</evidence>
<protein>
    <submittedName>
        <fullName evidence="9">PTS system, cellobiose-specific IIB component</fullName>
    </submittedName>
</protein>
<feature type="domain" description="PTS EIIB type-3" evidence="8">
    <location>
        <begin position="1"/>
        <end position="117"/>
    </location>
</feature>
<keyword evidence="6" id="KW-0418">Kinase</keyword>
<sequence length="117" mass="12343">MRILIVCGAGASSTFVALRVRRTVASRGLDHVVEAGSVERIPEANETLGGELRPAEASANRADVVLIGPHLADRFDELNERVERSGGRAVLLPTDIFTDASGDRALDLALAAPITTP</sequence>
<dbReference type="EMBL" id="FUZP01000002">
    <property type="protein sequence ID" value="SKC59497.1"/>
    <property type="molecule type" value="Genomic_DNA"/>
</dbReference>
<evidence type="ECO:0000256" key="3">
    <source>
        <dbReference type="ARBA" id="ARBA00022597"/>
    </source>
</evidence>
<keyword evidence="10" id="KW-1185">Reference proteome</keyword>
<dbReference type="PANTHER" id="PTHR34581">
    <property type="entry name" value="PTS SYSTEM N,N'-DIACETYLCHITOBIOSE-SPECIFIC EIIB COMPONENT"/>
    <property type="match status" value="1"/>
</dbReference>
<dbReference type="GO" id="GO:0008982">
    <property type="term" value="F:protein-N(PI)-phosphohistidine-sugar phosphotransferase activity"/>
    <property type="evidence" value="ECO:0007669"/>
    <property type="project" value="InterPro"/>
</dbReference>
<dbReference type="GO" id="GO:0016301">
    <property type="term" value="F:kinase activity"/>
    <property type="evidence" value="ECO:0007669"/>
    <property type="project" value="UniProtKB-KW"/>
</dbReference>
<evidence type="ECO:0000313" key="10">
    <source>
        <dbReference type="Proteomes" id="UP000190857"/>
    </source>
</evidence>
<dbReference type="InterPro" id="IPR003501">
    <property type="entry name" value="PTS_EIIB_2/3"/>
</dbReference>
<keyword evidence="5" id="KW-0598">Phosphotransferase system</keyword>
<keyword evidence="4" id="KW-0808">Transferase</keyword>
<keyword evidence="1" id="KW-0813">Transport</keyword>
<dbReference type="RefSeq" id="WP_079728059.1">
    <property type="nucleotide sequence ID" value="NZ_FUZP01000002.1"/>
</dbReference>
<dbReference type="Pfam" id="PF02302">
    <property type="entry name" value="PTS_IIB"/>
    <property type="match status" value="1"/>
</dbReference>
<keyword evidence="3" id="KW-0762">Sugar transport</keyword>